<protein>
    <submittedName>
        <fullName evidence="2">Uncharacterized protein</fullName>
    </submittedName>
</protein>
<dbReference type="EMBL" id="CADCTS010000286">
    <property type="protein sequence ID" value="CAA9309957.1"/>
    <property type="molecule type" value="Genomic_DNA"/>
</dbReference>
<reference evidence="2" key="1">
    <citation type="submission" date="2020-02" db="EMBL/GenBank/DDBJ databases">
        <authorList>
            <person name="Meier V. D."/>
        </authorList>
    </citation>
    <scope>NUCLEOTIDE SEQUENCE</scope>
    <source>
        <strain evidence="2">AVDCRST_MAG48</strain>
    </source>
</reference>
<gene>
    <name evidence="2" type="ORF">AVDCRST_MAG48-1977</name>
</gene>
<feature type="non-terminal residue" evidence="2">
    <location>
        <position position="1"/>
    </location>
</feature>
<organism evidence="2">
    <name type="scientific">uncultured Friedmanniella sp</name>
    <dbReference type="NCBI Taxonomy" id="335381"/>
    <lineage>
        <taxon>Bacteria</taxon>
        <taxon>Bacillati</taxon>
        <taxon>Actinomycetota</taxon>
        <taxon>Actinomycetes</taxon>
        <taxon>Propionibacteriales</taxon>
        <taxon>Nocardioidaceae</taxon>
        <taxon>Friedmanniella</taxon>
        <taxon>environmental samples</taxon>
    </lineage>
</organism>
<name>A0A6J4KNS9_9ACTN</name>
<feature type="compositionally biased region" description="Low complexity" evidence="1">
    <location>
        <begin position="109"/>
        <end position="130"/>
    </location>
</feature>
<feature type="non-terminal residue" evidence="2">
    <location>
        <position position="200"/>
    </location>
</feature>
<evidence type="ECO:0000256" key="1">
    <source>
        <dbReference type="SAM" id="MobiDB-lite"/>
    </source>
</evidence>
<feature type="compositionally biased region" description="Basic residues" evidence="1">
    <location>
        <begin position="137"/>
        <end position="158"/>
    </location>
</feature>
<accession>A0A6J4KNS9</accession>
<proteinExistence type="predicted"/>
<feature type="region of interest" description="Disordered" evidence="1">
    <location>
        <begin position="79"/>
        <end position="161"/>
    </location>
</feature>
<feature type="compositionally biased region" description="Basic residues" evidence="1">
    <location>
        <begin position="97"/>
        <end position="108"/>
    </location>
</feature>
<dbReference type="AlphaFoldDB" id="A0A6J4KNS9"/>
<evidence type="ECO:0000313" key="2">
    <source>
        <dbReference type="EMBL" id="CAA9309957.1"/>
    </source>
</evidence>
<sequence>CCALLVVLGSWLAPGPTPRARWRRGCATRPISIAGAALASLVRKLPGDAPVGLRVHGATVVDRSDEEACTTRGWSCRSAPATGTRCRTRSAATSPLARRRSPPARTRRPTTSAGRACARSCSSPTVRRPATPIPARPRPRSPARRRRRDRRQDRRRRLAVSGKVRNQLRCVAEAPSPSARAGCWPRRCCAVAGPGPRRPS</sequence>